<reference evidence="5" key="1">
    <citation type="journal article" date="2019" name="Int. J. Syst. Evol. Microbiol.">
        <title>The Global Catalogue of Microorganisms (GCM) 10K type strain sequencing project: providing services to taxonomists for standard genome sequencing and annotation.</title>
        <authorList>
            <consortium name="The Broad Institute Genomics Platform"/>
            <consortium name="The Broad Institute Genome Sequencing Center for Infectious Disease"/>
            <person name="Wu L."/>
            <person name="Ma J."/>
        </authorList>
    </citation>
    <scope>NUCLEOTIDE SEQUENCE [LARGE SCALE GENOMIC DNA]</scope>
    <source>
        <strain evidence="5">CCUG 62974</strain>
    </source>
</reference>
<feature type="transmembrane region" description="Helical" evidence="2">
    <location>
        <begin position="64"/>
        <end position="83"/>
    </location>
</feature>
<dbReference type="Pfam" id="PF03703">
    <property type="entry name" value="bPH_2"/>
    <property type="match status" value="1"/>
</dbReference>
<evidence type="ECO:0000256" key="2">
    <source>
        <dbReference type="SAM" id="Phobius"/>
    </source>
</evidence>
<keyword evidence="5" id="KW-1185">Reference proteome</keyword>
<keyword evidence="2" id="KW-1133">Transmembrane helix</keyword>
<dbReference type="EMBL" id="JBHTHX010003485">
    <property type="protein sequence ID" value="MFD0891789.1"/>
    <property type="molecule type" value="Genomic_DNA"/>
</dbReference>
<dbReference type="PANTHER" id="PTHR34473:SF2">
    <property type="entry name" value="UPF0699 TRANSMEMBRANE PROTEIN YDBT"/>
    <property type="match status" value="1"/>
</dbReference>
<feature type="non-terminal residue" evidence="4">
    <location>
        <position position="181"/>
    </location>
</feature>
<evidence type="ECO:0000313" key="4">
    <source>
        <dbReference type="EMBL" id="MFD0891789.1"/>
    </source>
</evidence>
<accession>A0ABW3E9B4</accession>
<dbReference type="Proteomes" id="UP001597024">
    <property type="component" value="Unassembled WGS sequence"/>
</dbReference>
<dbReference type="InterPro" id="IPR005182">
    <property type="entry name" value="YdbS-like_PH"/>
</dbReference>
<evidence type="ECO:0000313" key="5">
    <source>
        <dbReference type="Proteomes" id="UP001597024"/>
    </source>
</evidence>
<feature type="non-terminal residue" evidence="4">
    <location>
        <position position="1"/>
    </location>
</feature>
<feature type="region of interest" description="Disordered" evidence="1">
    <location>
        <begin position="1"/>
        <end position="26"/>
    </location>
</feature>
<dbReference type="PANTHER" id="PTHR34473">
    <property type="entry name" value="UPF0699 TRANSMEMBRANE PROTEIN YDBS"/>
    <property type="match status" value="1"/>
</dbReference>
<evidence type="ECO:0000256" key="1">
    <source>
        <dbReference type="SAM" id="MobiDB-lite"/>
    </source>
</evidence>
<name>A0ABW3E9B4_9ACTN</name>
<protein>
    <submittedName>
        <fullName evidence="4">PH domain-containing protein</fullName>
    </submittedName>
</protein>
<feature type="compositionally biased region" description="Pro residues" evidence="1">
    <location>
        <begin position="1"/>
        <end position="12"/>
    </location>
</feature>
<gene>
    <name evidence="4" type="ORF">ACFQ08_45170</name>
</gene>
<organism evidence="4 5">
    <name type="scientific">Streptosporangium algeriense</name>
    <dbReference type="NCBI Taxonomy" id="1682748"/>
    <lineage>
        <taxon>Bacteria</taxon>
        <taxon>Bacillati</taxon>
        <taxon>Actinomycetota</taxon>
        <taxon>Actinomycetes</taxon>
        <taxon>Streptosporangiales</taxon>
        <taxon>Streptosporangiaceae</taxon>
        <taxon>Streptosporangium</taxon>
    </lineage>
</organism>
<keyword evidence="2" id="KW-0472">Membrane</keyword>
<sequence length="181" mass="18952">GQDGAPPSPPGDPATGQEPGVPISGPPLRLSPKVLLTEPIRMLPSLFLPLAGVLFVGGFSPGSFLWAALGVAGSVVYAVIRWATFTYQVVGDRLELTRALVSRSVRTIPLERVRGVDVSNPPLHRLLGIAVVKIDTGAGGEDKQEGELDGVTVAEAERLKAVLLRHTRAGAEPDGDGRDPV</sequence>
<keyword evidence="2" id="KW-0812">Transmembrane</keyword>
<feature type="domain" description="YdbS-like PH" evidence="3">
    <location>
        <begin position="82"/>
        <end position="161"/>
    </location>
</feature>
<comment type="caution">
    <text evidence="4">The sequence shown here is derived from an EMBL/GenBank/DDBJ whole genome shotgun (WGS) entry which is preliminary data.</text>
</comment>
<proteinExistence type="predicted"/>
<evidence type="ECO:0000259" key="3">
    <source>
        <dbReference type="Pfam" id="PF03703"/>
    </source>
</evidence>